<dbReference type="PATRIC" id="fig|1280948.3.peg.1593"/>
<name>A0A059E146_9PROT</name>
<reference evidence="1 2" key="1">
    <citation type="journal article" date="2014" name="Antonie Van Leeuwenhoek">
        <title>Hyphomonas beringensis sp. nov. and Hyphomonas chukchiensis sp. nov., isolated from surface seawater of the Bering Sea and Chukchi Sea.</title>
        <authorList>
            <person name="Li C."/>
            <person name="Lai Q."/>
            <person name="Li G."/>
            <person name="Dong C."/>
            <person name="Wang J."/>
            <person name="Liao Y."/>
            <person name="Shao Z."/>
        </authorList>
    </citation>
    <scope>NUCLEOTIDE SEQUENCE [LARGE SCALE GENOMIC DNA]</scope>
    <source>
        <strain evidence="1 2">22II1-22F38</strain>
    </source>
</reference>
<dbReference type="RefSeq" id="WP_035550826.1">
    <property type="nucleotide sequence ID" value="NZ_AWFH01000012.1"/>
</dbReference>
<accession>A0A059E146</accession>
<dbReference type="OrthoDB" id="333076at2"/>
<dbReference type="eggNOG" id="ENOG502Z7RY">
    <property type="taxonomic scope" value="Bacteria"/>
</dbReference>
<dbReference type="EMBL" id="AWFH01000012">
    <property type="protein sequence ID" value="KCZ61684.1"/>
    <property type="molecule type" value="Genomic_DNA"/>
</dbReference>
<proteinExistence type="predicted"/>
<protein>
    <submittedName>
        <fullName evidence="1">Uncharacterized protein</fullName>
    </submittedName>
</protein>
<organism evidence="1 2">
    <name type="scientific">Hyphomonas atlantica</name>
    <dbReference type="NCBI Taxonomy" id="1280948"/>
    <lineage>
        <taxon>Bacteria</taxon>
        <taxon>Pseudomonadati</taxon>
        <taxon>Pseudomonadota</taxon>
        <taxon>Alphaproteobacteria</taxon>
        <taxon>Hyphomonadales</taxon>
        <taxon>Hyphomonadaceae</taxon>
        <taxon>Hyphomonas</taxon>
    </lineage>
</organism>
<sequence>MLTAGDEYPIHQTPEPVAFSGSDRNFYDRYFFNGYSPDGETFFAAAMGIYPHLNIIDAAVSVLRGGKQHSVFFSRPLNMERMNTFVGGFSVEVVEPLKRIRLKVEETEGIALDLVFEGRAFPIEEPRFTRRQGPRMLMDVTRMTQNGRWAGKLRIDGTEIDVSPGSWTGTRDRSWGVRPIGAQDTQPLIPPLPPQFYWIWTPTNFPNLSMFYHVNHDEAGEAWNTRAVLAMDGAGQGDLIHLDKPHMDIQYTSGTRRMKSAKLHLEDGQGGAHTVSFEPFGTFLMKGIGYGHPERKHGSYQGDQLSVLREDYEPEKLAWQQPENLHIQAIARARHECPNGLSSEGIGAFEQLFMGPHAPSGFKDILDGAA</sequence>
<evidence type="ECO:0000313" key="2">
    <source>
        <dbReference type="Proteomes" id="UP000024547"/>
    </source>
</evidence>
<dbReference type="Proteomes" id="UP000024547">
    <property type="component" value="Unassembled WGS sequence"/>
</dbReference>
<dbReference type="STRING" id="1280948.HY36_03820"/>
<dbReference type="AlphaFoldDB" id="A0A059E146"/>
<dbReference type="SUPFAM" id="SSF159245">
    <property type="entry name" value="AttH-like"/>
    <property type="match status" value="1"/>
</dbReference>
<gene>
    <name evidence="1" type="ORF">HY36_03820</name>
</gene>
<comment type="caution">
    <text evidence="1">The sequence shown here is derived from an EMBL/GenBank/DDBJ whole genome shotgun (WGS) entry which is preliminary data.</text>
</comment>
<keyword evidence="2" id="KW-1185">Reference proteome</keyword>
<evidence type="ECO:0000313" key="1">
    <source>
        <dbReference type="EMBL" id="KCZ61684.1"/>
    </source>
</evidence>